<dbReference type="GO" id="GO:0000160">
    <property type="term" value="P:phosphorelay signal transduction system"/>
    <property type="evidence" value="ECO:0007669"/>
    <property type="project" value="InterPro"/>
</dbReference>
<dbReference type="SMART" id="SM00448">
    <property type="entry name" value="REC"/>
    <property type="match status" value="1"/>
</dbReference>
<dbReference type="PANTHER" id="PTHR44591">
    <property type="entry name" value="STRESS RESPONSE REGULATOR PROTEIN 1"/>
    <property type="match status" value="1"/>
</dbReference>
<evidence type="ECO:0000259" key="3">
    <source>
        <dbReference type="PROSITE" id="PS50110"/>
    </source>
</evidence>
<comment type="caution">
    <text evidence="4">The sequence shown here is derived from an EMBL/GenBank/DDBJ whole genome shotgun (WGS) entry which is preliminary data.</text>
</comment>
<dbReference type="SUPFAM" id="SSF52172">
    <property type="entry name" value="CheY-like"/>
    <property type="match status" value="1"/>
</dbReference>
<gene>
    <name evidence="4" type="ORF">A3I42_03745</name>
</gene>
<dbReference type="Gene3D" id="3.40.50.2300">
    <property type="match status" value="1"/>
</dbReference>
<dbReference type="Pfam" id="PF00072">
    <property type="entry name" value="Response_reg"/>
    <property type="match status" value="1"/>
</dbReference>
<feature type="domain" description="Response regulatory" evidence="3">
    <location>
        <begin position="6"/>
        <end position="122"/>
    </location>
</feature>
<dbReference type="PROSITE" id="PS50110">
    <property type="entry name" value="RESPONSE_REGULATORY"/>
    <property type="match status" value="1"/>
</dbReference>
<evidence type="ECO:0000256" key="2">
    <source>
        <dbReference type="PROSITE-ProRule" id="PRU00169"/>
    </source>
</evidence>
<dbReference type="CDD" id="cd17574">
    <property type="entry name" value="REC_OmpR"/>
    <property type="match status" value="1"/>
</dbReference>
<name>A0A1F7VAY6_9BACT</name>
<dbReference type="PANTHER" id="PTHR44591:SF3">
    <property type="entry name" value="RESPONSE REGULATORY DOMAIN-CONTAINING PROTEIN"/>
    <property type="match status" value="1"/>
</dbReference>
<dbReference type="InterPro" id="IPR011006">
    <property type="entry name" value="CheY-like_superfamily"/>
</dbReference>
<keyword evidence="1 2" id="KW-0597">Phosphoprotein</keyword>
<accession>A0A1F7VAY6</accession>
<dbReference type="Proteomes" id="UP000178264">
    <property type="component" value="Unassembled WGS sequence"/>
</dbReference>
<dbReference type="AlphaFoldDB" id="A0A1F7VAY6"/>
<protein>
    <recommendedName>
        <fullName evidence="3">Response regulatory domain-containing protein</fullName>
    </recommendedName>
</protein>
<sequence length="126" mass="13514">MPKSQTILVIEDEQTILKAISIALEEAGFKVLSAIDGETGEQTAITQTPDLILLDIILPRKNGLDVLKGLKANEATNAIPVILLTNLSDTETVSQGVALGARGYLVKANYSLDEVVTKVKDVLKKK</sequence>
<evidence type="ECO:0000256" key="1">
    <source>
        <dbReference type="ARBA" id="ARBA00022553"/>
    </source>
</evidence>
<proteinExistence type="predicted"/>
<evidence type="ECO:0000313" key="5">
    <source>
        <dbReference type="Proteomes" id="UP000178264"/>
    </source>
</evidence>
<organism evidence="4 5">
    <name type="scientific">Candidatus Uhrbacteria bacterium RIFCSPLOWO2_02_FULL_49_11</name>
    <dbReference type="NCBI Taxonomy" id="1802409"/>
    <lineage>
        <taxon>Bacteria</taxon>
        <taxon>Candidatus Uhriibacteriota</taxon>
    </lineage>
</organism>
<evidence type="ECO:0000313" key="4">
    <source>
        <dbReference type="EMBL" id="OGL87625.1"/>
    </source>
</evidence>
<dbReference type="EMBL" id="MGER01000068">
    <property type="protein sequence ID" value="OGL87625.1"/>
    <property type="molecule type" value="Genomic_DNA"/>
</dbReference>
<dbReference type="InterPro" id="IPR001789">
    <property type="entry name" value="Sig_transdc_resp-reg_receiver"/>
</dbReference>
<dbReference type="InterPro" id="IPR050595">
    <property type="entry name" value="Bact_response_regulator"/>
</dbReference>
<feature type="modified residue" description="4-aspartylphosphate" evidence="2">
    <location>
        <position position="55"/>
    </location>
</feature>
<reference evidence="4 5" key="1">
    <citation type="journal article" date="2016" name="Nat. Commun.">
        <title>Thousands of microbial genomes shed light on interconnected biogeochemical processes in an aquifer system.</title>
        <authorList>
            <person name="Anantharaman K."/>
            <person name="Brown C.T."/>
            <person name="Hug L.A."/>
            <person name="Sharon I."/>
            <person name="Castelle C.J."/>
            <person name="Probst A.J."/>
            <person name="Thomas B.C."/>
            <person name="Singh A."/>
            <person name="Wilkins M.J."/>
            <person name="Karaoz U."/>
            <person name="Brodie E.L."/>
            <person name="Williams K.H."/>
            <person name="Hubbard S.S."/>
            <person name="Banfield J.F."/>
        </authorList>
    </citation>
    <scope>NUCLEOTIDE SEQUENCE [LARGE SCALE GENOMIC DNA]</scope>
</reference>